<dbReference type="PANTHER" id="PTHR10264:SF115">
    <property type="entry name" value="STOMATIN"/>
    <property type="match status" value="1"/>
</dbReference>
<comment type="similarity">
    <text evidence="1">Belongs to the band 7/mec-2 family.</text>
</comment>
<feature type="transmembrane region" description="Helical" evidence="2">
    <location>
        <begin position="20"/>
        <end position="49"/>
    </location>
</feature>
<keyword evidence="2" id="KW-0472">Membrane</keyword>
<proteinExistence type="inferred from homology"/>
<keyword evidence="2" id="KW-1133">Transmembrane helix</keyword>
<dbReference type="Pfam" id="PF01145">
    <property type="entry name" value="Band_7"/>
    <property type="match status" value="1"/>
</dbReference>
<evidence type="ECO:0000256" key="1">
    <source>
        <dbReference type="ARBA" id="ARBA00008164"/>
    </source>
</evidence>
<dbReference type="GO" id="GO:0005886">
    <property type="term" value="C:plasma membrane"/>
    <property type="evidence" value="ECO:0007669"/>
    <property type="project" value="InterPro"/>
</dbReference>
<dbReference type="SUPFAM" id="SSF117892">
    <property type="entry name" value="Band 7/SPFH domain"/>
    <property type="match status" value="1"/>
</dbReference>
<protein>
    <recommendedName>
        <fullName evidence="3">Band 7 domain-containing protein</fullName>
    </recommendedName>
</protein>
<gene>
    <name evidence="4" type="ORF">Celaphus_00016877</name>
</gene>
<dbReference type="InterPro" id="IPR036013">
    <property type="entry name" value="Band_7/SPFH_dom_sf"/>
</dbReference>
<sequence>MLRTVIRTVCFFVFTDSPSAGLGVCGWILVAISFLFTVITFPLSIWMCIKIIKEYERAIIFRLGRILQGGAKGPAHPPRGTAFSRLMGPVLLEPKEEIAHNMQSTLDDATDDWGIKVERVEIKDVKLPVQLQRAMAAEAEASREARAKVIAAEGEMNASRALKEASMVITESPAALQLRYLQTLTTIAAEKNSTIIFPLPIDMLQAVMGTKQ</sequence>
<dbReference type="InterPro" id="IPR001107">
    <property type="entry name" value="Band_7"/>
</dbReference>
<dbReference type="EMBL" id="MKHE01000016">
    <property type="protein sequence ID" value="OWK07325.1"/>
    <property type="molecule type" value="Genomic_DNA"/>
</dbReference>
<dbReference type="InterPro" id="IPR043202">
    <property type="entry name" value="Band-7_stomatin-like"/>
</dbReference>
<feature type="domain" description="Band 7" evidence="3">
    <location>
        <begin position="95"/>
        <end position="155"/>
    </location>
</feature>
<evidence type="ECO:0000256" key="2">
    <source>
        <dbReference type="SAM" id="Phobius"/>
    </source>
</evidence>
<dbReference type="AlphaFoldDB" id="A0A212CN58"/>
<comment type="caution">
    <text evidence="4">The sequence shown here is derived from an EMBL/GenBank/DDBJ whole genome shotgun (WGS) entry which is preliminary data.</text>
</comment>
<keyword evidence="5" id="KW-1185">Reference proteome</keyword>
<evidence type="ECO:0000313" key="4">
    <source>
        <dbReference type="EMBL" id="OWK07325.1"/>
    </source>
</evidence>
<accession>A0A212CN58</accession>
<name>A0A212CN58_CEREH</name>
<evidence type="ECO:0000259" key="3">
    <source>
        <dbReference type="Pfam" id="PF01145"/>
    </source>
</evidence>
<dbReference type="PANTHER" id="PTHR10264">
    <property type="entry name" value="BAND 7 PROTEIN-RELATED"/>
    <property type="match status" value="1"/>
</dbReference>
<reference evidence="4 5" key="1">
    <citation type="journal article" date="2018" name="Mol. Genet. Genomics">
        <title>The red deer Cervus elaphus genome CerEla1.0: sequencing, annotating, genes, and chromosomes.</title>
        <authorList>
            <person name="Bana N.A."/>
            <person name="Nyiri A."/>
            <person name="Nagy J."/>
            <person name="Frank K."/>
            <person name="Nagy T."/>
            <person name="Steger V."/>
            <person name="Schiller M."/>
            <person name="Lakatos P."/>
            <person name="Sugar L."/>
            <person name="Horn P."/>
            <person name="Barta E."/>
            <person name="Orosz L."/>
        </authorList>
    </citation>
    <scope>NUCLEOTIDE SEQUENCE [LARGE SCALE GENOMIC DNA]</scope>
    <source>
        <strain evidence="4">Hungarian</strain>
    </source>
</reference>
<dbReference type="Gene3D" id="3.30.479.30">
    <property type="entry name" value="Band 7 domain"/>
    <property type="match status" value="1"/>
</dbReference>
<keyword evidence="2" id="KW-0812">Transmembrane</keyword>
<dbReference type="Proteomes" id="UP000242450">
    <property type="component" value="Chromosome 16"/>
</dbReference>
<evidence type="ECO:0000313" key="5">
    <source>
        <dbReference type="Proteomes" id="UP000242450"/>
    </source>
</evidence>
<dbReference type="OrthoDB" id="2105077at2759"/>
<organism evidence="4 5">
    <name type="scientific">Cervus elaphus hippelaphus</name>
    <name type="common">European red deer</name>
    <dbReference type="NCBI Taxonomy" id="46360"/>
    <lineage>
        <taxon>Eukaryota</taxon>
        <taxon>Metazoa</taxon>
        <taxon>Chordata</taxon>
        <taxon>Craniata</taxon>
        <taxon>Vertebrata</taxon>
        <taxon>Euteleostomi</taxon>
        <taxon>Mammalia</taxon>
        <taxon>Eutheria</taxon>
        <taxon>Laurasiatheria</taxon>
        <taxon>Artiodactyla</taxon>
        <taxon>Ruminantia</taxon>
        <taxon>Pecora</taxon>
        <taxon>Cervidae</taxon>
        <taxon>Cervinae</taxon>
        <taxon>Cervus</taxon>
    </lineage>
</organism>
<dbReference type="Gene3D" id="6.10.250.2090">
    <property type="match status" value="1"/>
</dbReference>